<organism evidence="1 2">
    <name type="scientific">Cedecea colo</name>
    <dbReference type="NCBI Taxonomy" id="2552946"/>
    <lineage>
        <taxon>Bacteria</taxon>
        <taxon>Pseudomonadati</taxon>
        <taxon>Pseudomonadota</taxon>
        <taxon>Gammaproteobacteria</taxon>
        <taxon>Enterobacterales</taxon>
        <taxon>Enterobacteriaceae</taxon>
        <taxon>Cedecea</taxon>
    </lineage>
</organism>
<reference evidence="1 2" key="1">
    <citation type="journal article" date="2020" name="Microorganisms">
        <title>Polyphasic Characterisation of Cedecea colo sp. nov., a New Enteric Bacterium Isolated from the Koala Hindgut.</title>
        <authorList>
            <person name="Boath J.M."/>
            <person name="Dakhal S."/>
            <person name="Van T.T.H."/>
            <person name="Moore R.J."/>
            <person name="Dekiwadia C."/>
            <person name="Macreadie I.G."/>
        </authorList>
    </citation>
    <scope>NUCLEOTIDE SEQUENCE [LARGE SCALE GENOMIC DNA]</scope>
    <source>
        <strain evidence="1 2">ZA</strain>
    </source>
</reference>
<name>A0ABX0VGQ4_9ENTR</name>
<comment type="caution">
    <text evidence="1">The sequence shown here is derived from an EMBL/GenBank/DDBJ whole genome shotgun (WGS) entry which is preliminary data.</text>
</comment>
<gene>
    <name evidence="1" type="ORF">E2L00_01080</name>
</gene>
<sequence length="82" mass="9617">MTRRATVGIVSPDFVENDNFSTIPLARRKAIQDEVQQEYFARLNTIKAQIDTLTTQQREQFHQTLTKLLAETSFKRMTDERK</sequence>
<protein>
    <submittedName>
        <fullName evidence="1">Uncharacterized protein</fullName>
    </submittedName>
</protein>
<evidence type="ECO:0000313" key="1">
    <source>
        <dbReference type="EMBL" id="NIY46153.1"/>
    </source>
</evidence>
<dbReference type="RefSeq" id="WP_167605811.1">
    <property type="nucleotide sequence ID" value="NZ_SOYS01000001.1"/>
</dbReference>
<proteinExistence type="predicted"/>
<keyword evidence="2" id="KW-1185">Reference proteome</keyword>
<evidence type="ECO:0000313" key="2">
    <source>
        <dbReference type="Proteomes" id="UP000697927"/>
    </source>
</evidence>
<accession>A0ABX0VGQ4</accession>
<dbReference type="Proteomes" id="UP000697927">
    <property type="component" value="Unassembled WGS sequence"/>
</dbReference>
<dbReference type="EMBL" id="SOYS01000001">
    <property type="protein sequence ID" value="NIY46153.1"/>
    <property type="molecule type" value="Genomic_DNA"/>
</dbReference>